<organism evidence="1 2">
    <name type="scientific">Photobacterium rosenbergii</name>
    <dbReference type="NCBI Taxonomy" id="294936"/>
    <lineage>
        <taxon>Bacteria</taxon>
        <taxon>Pseudomonadati</taxon>
        <taxon>Pseudomonadota</taxon>
        <taxon>Gammaproteobacteria</taxon>
        <taxon>Vibrionales</taxon>
        <taxon>Vibrionaceae</taxon>
        <taxon>Photobacterium</taxon>
    </lineage>
</organism>
<sequence length="147" mass="16695">MDVSRWEQHTLLADKADKQAKPMMAVLHYHLALAEAQQLSPNSGTQDELDELLTIKVMSCHNLANFWRIHGDDEYELKYLQLASEEVMALMPQCPNTSCKSFVSSLGCCKSALIEYLKRHPNPVAAKHVEQMHSTSDCELIVKFQLH</sequence>
<dbReference type="Proteomes" id="UP001186452">
    <property type="component" value="Unassembled WGS sequence"/>
</dbReference>
<keyword evidence="2" id="KW-1185">Reference proteome</keyword>
<name>A0ABU3ZIT0_9GAMM</name>
<comment type="caution">
    <text evidence="1">The sequence shown here is derived from an EMBL/GenBank/DDBJ whole genome shotgun (WGS) entry which is preliminary data.</text>
</comment>
<dbReference type="RefSeq" id="WP_317522822.1">
    <property type="nucleotide sequence ID" value="NZ_JAWJZI010000005.1"/>
</dbReference>
<evidence type="ECO:0000313" key="1">
    <source>
        <dbReference type="EMBL" id="MDV5170039.1"/>
    </source>
</evidence>
<evidence type="ECO:0000313" key="2">
    <source>
        <dbReference type="Proteomes" id="UP001186452"/>
    </source>
</evidence>
<dbReference type="InterPro" id="IPR020206">
    <property type="entry name" value="Uncharacterised_VP2110"/>
</dbReference>
<dbReference type="EMBL" id="JAWJZI010000005">
    <property type="protein sequence ID" value="MDV5170039.1"/>
    <property type="molecule type" value="Genomic_DNA"/>
</dbReference>
<proteinExistence type="predicted"/>
<accession>A0ABU3ZIT0</accession>
<protein>
    <submittedName>
        <fullName evidence="1">DUF2753 family protein</fullName>
    </submittedName>
</protein>
<dbReference type="Pfam" id="PF10952">
    <property type="entry name" value="DUF2753"/>
    <property type="match status" value="1"/>
</dbReference>
<gene>
    <name evidence="1" type="ORF">R2X38_13635</name>
</gene>
<reference evidence="1 2" key="1">
    <citation type="submission" date="2023-10" db="EMBL/GenBank/DDBJ databases">
        <title>Marine bacteria isolated from horseshoe crab.</title>
        <authorList>
            <person name="Cheng T.H."/>
        </authorList>
    </citation>
    <scope>NUCLEOTIDE SEQUENCE [LARGE SCALE GENOMIC DNA]</scope>
    <source>
        <strain evidence="1 2">HSC6</strain>
    </source>
</reference>